<organism evidence="1 2">
    <name type="scientific">Seonamhaeicola aphaedonensis</name>
    <dbReference type="NCBI Taxonomy" id="1461338"/>
    <lineage>
        <taxon>Bacteria</taxon>
        <taxon>Pseudomonadati</taxon>
        <taxon>Bacteroidota</taxon>
        <taxon>Flavobacteriia</taxon>
        <taxon>Flavobacteriales</taxon>
        <taxon>Flavobacteriaceae</taxon>
    </lineage>
</organism>
<sequence>MINLFQDKTKLILTILFLNSIIGFSQNEKSNEIVIKGIVLSEVNGKPLENVYVSYKSRYRYSSTDENGKFEYKYSIREKDSLETIELTALGYENIDTIIRVDKPKEYVFEFVMRPRFGLNREKALTDIKNGEINILESSGIAPVFYKSDSKFAKKYNVNFVEYGCEAIAEESLYEYNRTVFEYLDKKYGKKWRKKIRKDIVGLNEENE</sequence>
<dbReference type="Proteomes" id="UP000256629">
    <property type="component" value="Unassembled WGS sequence"/>
</dbReference>
<protein>
    <recommendedName>
        <fullName evidence="3">Carboxypeptidase-like protein</fullName>
    </recommendedName>
</protein>
<evidence type="ECO:0000313" key="1">
    <source>
        <dbReference type="EMBL" id="RED44315.1"/>
    </source>
</evidence>
<reference evidence="1 2" key="1">
    <citation type="submission" date="2018-07" db="EMBL/GenBank/DDBJ databases">
        <title>Genomic Encyclopedia of Type Strains, Phase III (KMG-III): the genomes of soil and plant-associated and newly described type strains.</title>
        <authorList>
            <person name="Whitman W."/>
        </authorList>
    </citation>
    <scope>NUCLEOTIDE SEQUENCE [LARGE SCALE GENOMIC DNA]</scope>
    <source>
        <strain evidence="1 2">CECT 8487</strain>
    </source>
</reference>
<accession>A0A3D9H495</accession>
<evidence type="ECO:0000313" key="2">
    <source>
        <dbReference type="Proteomes" id="UP000256629"/>
    </source>
</evidence>
<keyword evidence="2" id="KW-1185">Reference proteome</keyword>
<proteinExistence type="predicted"/>
<dbReference type="Gene3D" id="2.60.40.1120">
    <property type="entry name" value="Carboxypeptidase-like, regulatory domain"/>
    <property type="match status" value="1"/>
</dbReference>
<dbReference type="EMBL" id="QRDX01000012">
    <property type="protein sequence ID" value="RED44315.1"/>
    <property type="molecule type" value="Genomic_DNA"/>
</dbReference>
<comment type="caution">
    <text evidence="1">The sequence shown here is derived from an EMBL/GenBank/DDBJ whole genome shotgun (WGS) entry which is preliminary data.</text>
</comment>
<dbReference type="AlphaFoldDB" id="A0A3D9H495"/>
<name>A0A3D9H495_9FLAO</name>
<dbReference type="InterPro" id="IPR008969">
    <property type="entry name" value="CarboxyPept-like_regulatory"/>
</dbReference>
<dbReference type="RefSeq" id="WP_116525207.1">
    <property type="nucleotide sequence ID" value="NZ_QRDX01000012.1"/>
</dbReference>
<dbReference type="SUPFAM" id="SSF49464">
    <property type="entry name" value="Carboxypeptidase regulatory domain-like"/>
    <property type="match status" value="1"/>
</dbReference>
<evidence type="ECO:0008006" key="3">
    <source>
        <dbReference type="Google" id="ProtNLM"/>
    </source>
</evidence>
<dbReference type="OrthoDB" id="886739at2"/>
<gene>
    <name evidence="1" type="ORF">DFQ02_1123</name>
</gene>